<evidence type="ECO:0000256" key="1">
    <source>
        <dbReference type="ARBA" id="ARBA00022857"/>
    </source>
</evidence>
<dbReference type="SUPFAM" id="SSF51735">
    <property type="entry name" value="NAD(P)-binding Rossmann-fold domains"/>
    <property type="match status" value="1"/>
</dbReference>
<dbReference type="InterPro" id="IPR036291">
    <property type="entry name" value="NAD(P)-bd_dom_sf"/>
</dbReference>
<evidence type="ECO:0000259" key="3">
    <source>
        <dbReference type="Pfam" id="PF01370"/>
    </source>
</evidence>
<dbReference type="Pfam" id="PF01370">
    <property type="entry name" value="Epimerase"/>
    <property type="match status" value="1"/>
</dbReference>
<dbReference type="InterPro" id="IPR050005">
    <property type="entry name" value="DenD"/>
</dbReference>
<gene>
    <name evidence="4" type="ORF">HCU73_09160</name>
</gene>
<keyword evidence="2" id="KW-0119">Carbohydrate metabolism</keyword>
<reference evidence="4 5" key="1">
    <citation type="submission" date="2020-04" db="EMBL/GenBank/DDBJ databases">
        <authorList>
            <person name="Yoon J."/>
        </authorList>
    </citation>
    <scope>NUCLEOTIDE SEQUENCE [LARGE SCALE GENOMIC DNA]</scope>
    <source>
        <strain evidence="4 5">KMU-115</strain>
    </source>
</reference>
<protein>
    <submittedName>
        <fullName evidence="4">SDR family oxidoreductase</fullName>
    </submittedName>
</protein>
<dbReference type="RefSeq" id="WP_168623103.1">
    <property type="nucleotide sequence ID" value="NZ_JAAZQQ010000002.1"/>
</dbReference>
<dbReference type="Gene3D" id="3.90.25.10">
    <property type="entry name" value="UDP-galactose 4-epimerase, domain 1"/>
    <property type="match status" value="1"/>
</dbReference>
<evidence type="ECO:0000313" key="5">
    <source>
        <dbReference type="Proteomes" id="UP000526408"/>
    </source>
</evidence>
<comment type="caution">
    <text evidence="4">The sequence shown here is derived from an EMBL/GenBank/DDBJ whole genome shotgun (WGS) entry which is preliminary data.</text>
</comment>
<dbReference type="InterPro" id="IPR001509">
    <property type="entry name" value="Epimerase_deHydtase"/>
</dbReference>
<dbReference type="Proteomes" id="UP000526408">
    <property type="component" value="Unassembled WGS sequence"/>
</dbReference>
<accession>A0A7X6JWS1</accession>
<dbReference type="NCBIfam" id="NF043036">
    <property type="entry name" value="ErythonDh"/>
    <property type="match status" value="1"/>
</dbReference>
<evidence type="ECO:0000256" key="2">
    <source>
        <dbReference type="ARBA" id="ARBA00023277"/>
    </source>
</evidence>
<dbReference type="GO" id="GO:0016491">
    <property type="term" value="F:oxidoreductase activity"/>
    <property type="evidence" value="ECO:0007669"/>
    <property type="project" value="InterPro"/>
</dbReference>
<dbReference type="AlphaFoldDB" id="A0A7X6JWS1"/>
<organism evidence="4 5">
    <name type="scientific">Roseicyclus persicicus</name>
    <dbReference type="NCBI Taxonomy" id="2650661"/>
    <lineage>
        <taxon>Bacteria</taxon>
        <taxon>Pseudomonadati</taxon>
        <taxon>Pseudomonadota</taxon>
        <taxon>Alphaproteobacteria</taxon>
        <taxon>Rhodobacterales</taxon>
        <taxon>Roseobacteraceae</taxon>
        <taxon>Roseicyclus</taxon>
    </lineage>
</organism>
<dbReference type="CDD" id="cd05238">
    <property type="entry name" value="Gne_like_SDR_e"/>
    <property type="match status" value="1"/>
</dbReference>
<keyword evidence="5" id="KW-1185">Reference proteome</keyword>
<name>A0A7X6JWS1_9RHOB</name>
<keyword evidence="1" id="KW-0521">NADP</keyword>
<dbReference type="PANTHER" id="PTHR43103:SF3">
    <property type="entry name" value="ADP-L-GLYCERO-D-MANNO-HEPTOSE-6-EPIMERASE"/>
    <property type="match status" value="1"/>
</dbReference>
<evidence type="ECO:0000313" key="4">
    <source>
        <dbReference type="EMBL" id="NKX44757.1"/>
    </source>
</evidence>
<feature type="domain" description="NAD-dependent epimerase/dehydratase" evidence="3">
    <location>
        <begin position="3"/>
        <end position="207"/>
    </location>
</feature>
<dbReference type="Gene3D" id="3.40.50.720">
    <property type="entry name" value="NAD(P)-binding Rossmann-like Domain"/>
    <property type="match status" value="1"/>
</dbReference>
<dbReference type="PANTHER" id="PTHR43103">
    <property type="entry name" value="NUCLEOSIDE-DIPHOSPHATE-SUGAR EPIMERASE"/>
    <property type="match status" value="1"/>
</dbReference>
<sequence length="326" mass="33903">MHVLIIGAGGMIGAKLAARIAGDGALAGRALTRLDLVDIAAPPVPAGAGALAQSQAADLSDDGVAAALVARRPDVIFHLAAVVSGEAEADFEKGYRVNLDATRALFEAIRHAHLADGYRPRLVFTSSLAVYGAPLPDVIPDDHIRAPRTSYGVQKAIAELLIDDYTRRGFMDGIGLRLPTIVIRPGRPNAAASGFFSGILREPLAGQRSTLPVPETTRHWLASPRAAVGFLIHAAGLDGVAVGPRRTLTMPGVACSVGDQIAALERAAGPQAVALIDHAPDPAIAAIIDNWPRAFDPAAARALGFTAETTVDELIAVYRADDAPRG</sequence>
<dbReference type="EMBL" id="JAAZQQ010000002">
    <property type="protein sequence ID" value="NKX44757.1"/>
    <property type="molecule type" value="Genomic_DNA"/>
</dbReference>
<proteinExistence type="predicted"/>